<evidence type="ECO:0000259" key="3">
    <source>
        <dbReference type="PROSITE" id="PS50303"/>
    </source>
</evidence>
<dbReference type="OrthoDB" id="497380at2759"/>
<proteinExistence type="predicted"/>
<dbReference type="PROSITE" id="PS50303">
    <property type="entry name" value="PUM_HD"/>
    <property type="match status" value="1"/>
</dbReference>
<dbReference type="InterPro" id="IPR016024">
    <property type="entry name" value="ARM-type_fold"/>
</dbReference>
<dbReference type="SMART" id="SM00025">
    <property type="entry name" value="Pumilio"/>
    <property type="match status" value="2"/>
</dbReference>
<evidence type="ECO:0000313" key="5">
    <source>
        <dbReference type="Proteomes" id="UP000267096"/>
    </source>
</evidence>
<feature type="domain" description="PUM-HD" evidence="3">
    <location>
        <begin position="1"/>
        <end position="161"/>
    </location>
</feature>
<dbReference type="Proteomes" id="UP000267096">
    <property type="component" value="Unassembled WGS sequence"/>
</dbReference>
<dbReference type="GO" id="GO:0006417">
    <property type="term" value="P:regulation of translation"/>
    <property type="evidence" value="ECO:0007669"/>
    <property type="project" value="TreeGrafter"/>
</dbReference>
<dbReference type="InterPro" id="IPR011989">
    <property type="entry name" value="ARM-like"/>
</dbReference>
<dbReference type="Gene3D" id="1.25.10.10">
    <property type="entry name" value="Leucine-rich Repeat Variant"/>
    <property type="match status" value="1"/>
</dbReference>
<dbReference type="PANTHER" id="PTHR13389">
    <property type="entry name" value="PUMILIO HOMOLOG 3"/>
    <property type="match status" value="1"/>
</dbReference>
<dbReference type="InterPro" id="IPR040059">
    <property type="entry name" value="PUM3"/>
</dbReference>
<dbReference type="PROSITE" id="PS50302">
    <property type="entry name" value="PUM"/>
    <property type="match status" value="1"/>
</dbReference>
<accession>A0A3P6NLC5</accession>
<keyword evidence="5" id="KW-1185">Reference proteome</keyword>
<dbReference type="EMBL" id="UYRR01006196">
    <property type="protein sequence ID" value="VDK22427.1"/>
    <property type="molecule type" value="Genomic_DNA"/>
</dbReference>
<dbReference type="InterPro" id="IPR001313">
    <property type="entry name" value="Pumilio_RNA-bd_rpt"/>
</dbReference>
<dbReference type="GO" id="GO:0005730">
    <property type="term" value="C:nucleolus"/>
    <property type="evidence" value="ECO:0007669"/>
    <property type="project" value="TreeGrafter"/>
</dbReference>
<dbReference type="PANTHER" id="PTHR13389:SF0">
    <property type="entry name" value="PUMILIO HOMOLOG 3"/>
    <property type="match status" value="1"/>
</dbReference>
<reference evidence="4 5" key="1">
    <citation type="submission" date="2018-11" db="EMBL/GenBank/DDBJ databases">
        <authorList>
            <consortium name="Pathogen Informatics"/>
        </authorList>
    </citation>
    <scope>NUCLEOTIDE SEQUENCE [LARGE SCALE GENOMIC DNA]</scope>
</reference>
<organism evidence="4 5">
    <name type="scientific">Anisakis simplex</name>
    <name type="common">Herring worm</name>
    <dbReference type="NCBI Taxonomy" id="6269"/>
    <lineage>
        <taxon>Eukaryota</taxon>
        <taxon>Metazoa</taxon>
        <taxon>Ecdysozoa</taxon>
        <taxon>Nematoda</taxon>
        <taxon>Chromadorea</taxon>
        <taxon>Rhabditida</taxon>
        <taxon>Spirurina</taxon>
        <taxon>Ascaridomorpha</taxon>
        <taxon>Ascaridoidea</taxon>
        <taxon>Anisakidae</taxon>
        <taxon>Anisakis</taxon>
        <taxon>Anisakis simplex complex</taxon>
    </lineage>
</organism>
<evidence type="ECO:0000313" key="4">
    <source>
        <dbReference type="EMBL" id="VDK22427.1"/>
    </source>
</evidence>
<dbReference type="InterPro" id="IPR033133">
    <property type="entry name" value="PUM-HD"/>
</dbReference>
<sequence>MIYAHDTCRVIECLTSLPKGTIRSLLFDELCPEIVRMSKSKYARFFVTKMLKNGSAAQRNIIINAFRGHCVSLMRIQWAAEVLETAYNDYANAEQRSNIVSEFYGKEYLLFKVVGIRIGYCLFQDESLKVVTLKDILEKDPAKKAVIIKNLEELLKDIVPK</sequence>
<evidence type="ECO:0000256" key="1">
    <source>
        <dbReference type="ARBA" id="ARBA00022737"/>
    </source>
</evidence>
<dbReference type="SUPFAM" id="SSF48371">
    <property type="entry name" value="ARM repeat"/>
    <property type="match status" value="1"/>
</dbReference>
<gene>
    <name evidence="4" type="ORF">ASIM_LOCUS3814</name>
</gene>
<feature type="repeat" description="Pumilio" evidence="2">
    <location>
        <begin position="29"/>
        <end position="64"/>
    </location>
</feature>
<keyword evidence="1" id="KW-0677">Repeat</keyword>
<protein>
    <recommendedName>
        <fullName evidence="3">PUM-HD domain-containing protein</fullName>
    </recommendedName>
</protein>
<name>A0A3P6NLC5_ANISI</name>
<evidence type="ECO:0000256" key="2">
    <source>
        <dbReference type="PROSITE-ProRule" id="PRU00317"/>
    </source>
</evidence>
<dbReference type="GO" id="GO:0003729">
    <property type="term" value="F:mRNA binding"/>
    <property type="evidence" value="ECO:0007669"/>
    <property type="project" value="TreeGrafter"/>
</dbReference>
<dbReference type="AlphaFoldDB" id="A0A3P6NLC5"/>